<name>A0A5C7EG15_9PROT</name>
<evidence type="ECO:0000256" key="1">
    <source>
        <dbReference type="SAM" id="Phobius"/>
    </source>
</evidence>
<evidence type="ECO:0000259" key="2">
    <source>
        <dbReference type="Pfam" id="PF14238"/>
    </source>
</evidence>
<dbReference type="InterPro" id="IPR025641">
    <property type="entry name" value="DUF4340"/>
</dbReference>
<comment type="caution">
    <text evidence="3">The sequence shown here is derived from an EMBL/GenBank/DDBJ whole genome shotgun (WGS) entry which is preliminary data.</text>
</comment>
<dbReference type="RefSeq" id="WP_147800646.1">
    <property type="nucleotide sequence ID" value="NZ_VPFL01000020.1"/>
</dbReference>
<protein>
    <submittedName>
        <fullName evidence="3">DUF4340 domain-containing protein</fullName>
    </submittedName>
</protein>
<dbReference type="EMBL" id="VPFL01000020">
    <property type="protein sequence ID" value="TXF10879.1"/>
    <property type="molecule type" value="Genomic_DNA"/>
</dbReference>
<dbReference type="AlphaFoldDB" id="A0A5C7EG15"/>
<proteinExistence type="predicted"/>
<dbReference type="OrthoDB" id="8534137at2"/>
<keyword evidence="1" id="KW-1133">Transmembrane helix</keyword>
<evidence type="ECO:0000313" key="3">
    <source>
        <dbReference type="EMBL" id="TXF10879.1"/>
    </source>
</evidence>
<keyword evidence="4" id="KW-1185">Reference proteome</keyword>
<keyword evidence="1" id="KW-0812">Transmembrane</keyword>
<sequence length="278" mass="31379">MLVRSWINLACLTAVLALGAWLWLAPREAPPREYRLSSLESSQVDRIRVARVGLLPIELQRKGERWRITAPITARAAPIKVSQMLELLAARSRERLEAERLERYDLAPPPLTVTLGSQSFGFGMVNPVTHQQYVLVGDAVYLIPPRYAAAFPLTVDDVLTRNLLAPDERPVAIELPHVRATLRDGRWHVEPAIDGISQDDVNRWLDRWRHAIAAATEVVDGNTQTGERAAIQLADGRTVELTIERREPELTLVRRDEGLRFRFPAEVGRRMLARPDSS</sequence>
<dbReference type="InParanoid" id="A0A5C7EG15"/>
<evidence type="ECO:0000313" key="4">
    <source>
        <dbReference type="Proteomes" id="UP000321201"/>
    </source>
</evidence>
<organism evidence="3 4">
    <name type="scientific">Pelomicrobium methylotrophicum</name>
    <dbReference type="NCBI Taxonomy" id="2602750"/>
    <lineage>
        <taxon>Bacteria</taxon>
        <taxon>Pseudomonadati</taxon>
        <taxon>Pseudomonadota</taxon>
        <taxon>Hydrogenophilia</taxon>
        <taxon>Hydrogenophilia incertae sedis</taxon>
        <taxon>Pelomicrobium</taxon>
    </lineage>
</organism>
<gene>
    <name evidence="3" type="ORF">FR698_13090</name>
</gene>
<feature type="domain" description="DUF4340" evidence="2">
    <location>
        <begin position="66"/>
        <end position="170"/>
    </location>
</feature>
<dbReference type="Pfam" id="PF14238">
    <property type="entry name" value="DUF4340"/>
    <property type="match status" value="1"/>
</dbReference>
<feature type="transmembrane region" description="Helical" evidence="1">
    <location>
        <begin position="6"/>
        <end position="25"/>
    </location>
</feature>
<accession>A0A5C7EG15</accession>
<reference evidence="3 4" key="1">
    <citation type="submission" date="2019-08" db="EMBL/GenBank/DDBJ databases">
        <title>Pelomicrobium methylotrophicum gen. nov., sp. nov. a moderately thermophilic, facultatively anaerobic, lithoautotrophic and methylotrophic bacterium isolated from a terrestrial mud volcano.</title>
        <authorList>
            <person name="Slobodkina G.B."/>
            <person name="Merkel A.Y."/>
            <person name="Slobodkin A.I."/>
        </authorList>
    </citation>
    <scope>NUCLEOTIDE SEQUENCE [LARGE SCALE GENOMIC DNA]</scope>
    <source>
        <strain evidence="3 4">SM250</strain>
    </source>
</reference>
<dbReference type="Proteomes" id="UP000321201">
    <property type="component" value="Unassembled WGS sequence"/>
</dbReference>
<keyword evidence="1" id="KW-0472">Membrane</keyword>